<organism evidence="2 3">
    <name type="scientific">Undibacterium hunanense</name>
    <dbReference type="NCBI Taxonomy" id="2762292"/>
    <lineage>
        <taxon>Bacteria</taxon>
        <taxon>Pseudomonadati</taxon>
        <taxon>Pseudomonadota</taxon>
        <taxon>Betaproteobacteria</taxon>
        <taxon>Burkholderiales</taxon>
        <taxon>Oxalobacteraceae</taxon>
        <taxon>Undibacterium</taxon>
    </lineage>
</organism>
<evidence type="ECO:0008006" key="4">
    <source>
        <dbReference type="Google" id="ProtNLM"/>
    </source>
</evidence>
<dbReference type="Proteomes" id="UP000650424">
    <property type="component" value="Unassembled WGS sequence"/>
</dbReference>
<keyword evidence="1" id="KW-0732">Signal</keyword>
<keyword evidence="3" id="KW-1185">Reference proteome</keyword>
<feature type="signal peptide" evidence="1">
    <location>
        <begin position="1"/>
        <end position="27"/>
    </location>
</feature>
<comment type="caution">
    <text evidence="2">The sequence shown here is derived from an EMBL/GenBank/DDBJ whole genome shotgun (WGS) entry which is preliminary data.</text>
</comment>
<gene>
    <name evidence="2" type="ORF">H8L32_11940</name>
</gene>
<protein>
    <recommendedName>
        <fullName evidence="4">Lysozyme inhibitor LprI N-terminal domain-containing protein</fullName>
    </recommendedName>
</protein>
<sequence>MKKIPALYTLCKVFLPLSLMLCNQAHAEQIDLDDCGLLTAKPLRADFQDWLDKSRKQASGGNVDALKMLAAEANNRLACFEDLLTDNSQWSMTVTGKDGGSETRSNPGIADIKKYDDAYAALRDAVSYMHQAGRKDPAYRGMSAQLVLRYVTALPERVETAYEDVSGANQLECVMKRKFANREAQYACPVHRTTMAQLGVKLPAGRRAVLDAKGQQWAADFAAK</sequence>
<accession>A0ABR6ZQN9</accession>
<reference evidence="2 3" key="1">
    <citation type="submission" date="2020-08" db="EMBL/GenBank/DDBJ databases">
        <title>Novel species isolated from subtropical streams in China.</title>
        <authorList>
            <person name="Lu H."/>
        </authorList>
    </citation>
    <scope>NUCLEOTIDE SEQUENCE [LARGE SCALE GENOMIC DNA]</scope>
    <source>
        <strain evidence="2 3">CY18W</strain>
    </source>
</reference>
<dbReference type="EMBL" id="JACOGF010000005">
    <property type="protein sequence ID" value="MBC3918191.1"/>
    <property type="molecule type" value="Genomic_DNA"/>
</dbReference>
<evidence type="ECO:0000256" key="1">
    <source>
        <dbReference type="SAM" id="SignalP"/>
    </source>
</evidence>
<proteinExistence type="predicted"/>
<feature type="chain" id="PRO_5045281784" description="Lysozyme inhibitor LprI N-terminal domain-containing protein" evidence="1">
    <location>
        <begin position="28"/>
        <end position="224"/>
    </location>
</feature>
<evidence type="ECO:0000313" key="3">
    <source>
        <dbReference type="Proteomes" id="UP000650424"/>
    </source>
</evidence>
<dbReference type="RefSeq" id="WP_186947455.1">
    <property type="nucleotide sequence ID" value="NZ_JACOGF010000005.1"/>
</dbReference>
<name>A0ABR6ZQN9_9BURK</name>
<evidence type="ECO:0000313" key="2">
    <source>
        <dbReference type="EMBL" id="MBC3918191.1"/>
    </source>
</evidence>